<dbReference type="PANTHER" id="PTHR12387">
    <property type="entry name" value="26S PROTEASOME NON-ATPASE REGULATORY SUBUNIT 8"/>
    <property type="match status" value="1"/>
</dbReference>
<dbReference type="RefSeq" id="XP_001422869.1">
    <property type="nucleotide sequence ID" value="XM_001422832.1"/>
</dbReference>
<evidence type="ECO:0000313" key="6">
    <source>
        <dbReference type="Proteomes" id="UP000001568"/>
    </source>
</evidence>
<gene>
    <name evidence="5" type="ORF">OSTLU_29809</name>
    <name evidence="4" type="ORF">OSTLU_35002</name>
</gene>
<keyword evidence="6" id="KW-1185">Reference proteome</keyword>
<dbReference type="Gramene" id="ABP01228">
    <property type="protein sequence ID" value="ABP01228"/>
    <property type="gene ID" value="OSTLU_29809"/>
</dbReference>
<dbReference type="STRING" id="436017.A4S226"/>
<dbReference type="GeneID" id="5003703"/>
<dbReference type="eggNOG" id="KOG3151">
    <property type="taxonomic scope" value="Eukaryota"/>
</dbReference>
<dbReference type="GO" id="GO:0008541">
    <property type="term" value="C:proteasome regulatory particle, lid subcomplex"/>
    <property type="evidence" value="ECO:0007669"/>
    <property type="project" value="TreeGrafter"/>
</dbReference>
<evidence type="ECO:0000256" key="2">
    <source>
        <dbReference type="ARBA" id="ARBA00022942"/>
    </source>
</evidence>
<dbReference type="OrthoDB" id="8775810at2759"/>
<dbReference type="GO" id="GO:0005634">
    <property type="term" value="C:nucleus"/>
    <property type="evidence" value="ECO:0007669"/>
    <property type="project" value="TreeGrafter"/>
</dbReference>
<dbReference type="Gene3D" id="1.25.40.990">
    <property type="match status" value="1"/>
</dbReference>
<reference evidence="4 6" key="1">
    <citation type="journal article" date="2007" name="Proc. Natl. Acad. Sci. U.S.A.">
        <title>The tiny eukaryote Ostreococcus provides genomic insights into the paradox of plankton speciation.</title>
        <authorList>
            <person name="Palenik B."/>
            <person name="Grimwood J."/>
            <person name="Aerts A."/>
            <person name="Rouze P."/>
            <person name="Salamov A."/>
            <person name="Putnam N."/>
            <person name="Dupont C."/>
            <person name="Jorgensen R."/>
            <person name="Derelle E."/>
            <person name="Rombauts S."/>
            <person name="Zhou K."/>
            <person name="Otillar R."/>
            <person name="Merchant S.S."/>
            <person name="Podell S."/>
            <person name="Gaasterland T."/>
            <person name="Napoli C."/>
            <person name="Gendler K."/>
            <person name="Manuell A."/>
            <person name="Tai V."/>
            <person name="Vallon O."/>
            <person name="Piganeau G."/>
            <person name="Jancek S."/>
            <person name="Heijde M."/>
            <person name="Jabbari K."/>
            <person name="Bowler C."/>
            <person name="Lohr M."/>
            <person name="Robbens S."/>
            <person name="Werner G."/>
            <person name="Dubchak I."/>
            <person name="Pazour G.J."/>
            <person name="Ren Q."/>
            <person name="Paulsen I."/>
            <person name="Delwiche C."/>
            <person name="Schmutz J."/>
            <person name="Rokhsar D."/>
            <person name="Van de Peer Y."/>
            <person name="Moreau H."/>
            <person name="Grigoriev I.V."/>
        </authorList>
    </citation>
    <scope>NUCLEOTIDE SEQUENCE [LARGE SCALE GENOMIC DNA]</scope>
    <source>
        <strain evidence="4 6">CCE9901</strain>
    </source>
</reference>
<dbReference type="GO" id="GO:0043161">
    <property type="term" value="P:proteasome-mediated ubiquitin-dependent protein catabolic process"/>
    <property type="evidence" value="ECO:0007669"/>
    <property type="project" value="TreeGrafter"/>
</dbReference>
<sequence length="273" mass="30213">MVGTRRASTSSSTSVAHGKDLIKQIQAAIATNDHATALERLDDFKVHAATTFVGNEEDELRLRREAAEHGVMISAATRDEESFERHASQAKAAYDACKRAPCKQPIERSQNEALIVGLNLLRLLVQNRIAEFHAELETTDDDVLKDQRVQAVLELEQFLMEGAYNKIAQRQNALPDPSYEYFMSMLMNTVRDEIASCAESAYGSLTGAEAMKLLGFANAQEFEKYANARDWTMDANGGVVFNEEVAPASARDIPAAALINQTLLYAKELERIV</sequence>
<evidence type="ECO:0000259" key="3">
    <source>
        <dbReference type="PROSITE" id="PS50250"/>
    </source>
</evidence>
<dbReference type="KEGG" id="olu:OSTLU_35002"/>
<dbReference type="GeneID" id="5006928"/>
<dbReference type="RefSeq" id="XP_001419672.1">
    <property type="nucleotide sequence ID" value="XM_001419635.1"/>
</dbReference>
<evidence type="ECO:0000313" key="5">
    <source>
        <dbReference type="EMBL" id="ABP01228.1"/>
    </source>
</evidence>
<name>A4S226_OSTLU</name>
<dbReference type="Proteomes" id="UP000001568">
    <property type="component" value="Chromosome 9"/>
</dbReference>
<dbReference type="EMBL" id="CP000589">
    <property type="protein sequence ID" value="ABO97965.1"/>
    <property type="molecule type" value="Genomic_DNA"/>
</dbReference>
<dbReference type="HOGENOM" id="CLU_046003_0_0_1"/>
<evidence type="ECO:0000256" key="1">
    <source>
        <dbReference type="ARBA" id="ARBA00009627"/>
    </source>
</evidence>
<dbReference type="PANTHER" id="PTHR12387:SF0">
    <property type="entry name" value="26S PROTEASOME NON-ATPASE REGULATORY SUBUNIT 8"/>
    <property type="match status" value="1"/>
</dbReference>
<accession>A4S226</accession>
<keyword evidence="2" id="KW-0647">Proteasome</keyword>
<protein>
    <recommendedName>
        <fullName evidence="3">PCI domain-containing protein</fullName>
    </recommendedName>
</protein>
<dbReference type="Gramene" id="ABO97965">
    <property type="protein sequence ID" value="ABO97965"/>
    <property type="gene ID" value="OSTLU_35002"/>
</dbReference>
<dbReference type="Pfam" id="PF10075">
    <property type="entry name" value="CSN8_PSD8_EIF3K"/>
    <property type="match status" value="1"/>
</dbReference>
<evidence type="ECO:0000313" key="4">
    <source>
        <dbReference type="EMBL" id="ABO97965.1"/>
    </source>
</evidence>
<dbReference type="GO" id="GO:0005829">
    <property type="term" value="C:cytosol"/>
    <property type="evidence" value="ECO:0007669"/>
    <property type="project" value="TreeGrafter"/>
</dbReference>
<dbReference type="AlphaFoldDB" id="A4S226"/>
<dbReference type="Proteomes" id="UP000001568">
    <property type="component" value="Chromosome 21"/>
</dbReference>
<dbReference type="InterPro" id="IPR000717">
    <property type="entry name" value="PCI_dom"/>
</dbReference>
<dbReference type="EMBL" id="CP000601">
    <property type="protein sequence ID" value="ABP01228.1"/>
    <property type="molecule type" value="Genomic_DNA"/>
</dbReference>
<dbReference type="KEGG" id="olu:OSTLU_29809"/>
<organism evidence="4 6">
    <name type="scientific">Ostreococcus lucimarinus (strain CCE9901)</name>
    <dbReference type="NCBI Taxonomy" id="436017"/>
    <lineage>
        <taxon>Eukaryota</taxon>
        <taxon>Viridiplantae</taxon>
        <taxon>Chlorophyta</taxon>
        <taxon>Mamiellophyceae</taxon>
        <taxon>Mamiellales</taxon>
        <taxon>Bathycoccaceae</taxon>
        <taxon>Ostreococcus</taxon>
    </lineage>
</organism>
<dbReference type="InterPro" id="IPR033464">
    <property type="entry name" value="CSN8_PSD8_EIF3K"/>
</dbReference>
<proteinExistence type="inferred from homology"/>
<dbReference type="PROSITE" id="PS50250">
    <property type="entry name" value="PCI"/>
    <property type="match status" value="1"/>
</dbReference>
<dbReference type="InterPro" id="IPR006746">
    <property type="entry name" value="26S_Psome_Rpn12"/>
</dbReference>
<dbReference type="OMA" id="DARKMLM"/>
<feature type="domain" description="PCI" evidence="3">
    <location>
        <begin position="86"/>
        <end position="257"/>
    </location>
</feature>
<comment type="similarity">
    <text evidence="1">Belongs to the proteasome subunit S14 family.</text>
</comment>